<sequence length="1019" mass="101408">MGAGASSAAGTSSSPARHGNGGSTGANSDRTTGTNVSSGACSSMEQASRASGSSDYASPKHARHVVIQATELKPQPPKGGIIDKFRQRASQNNSSCDSSTTSRGGSQGGSQAGSQYGSEKSQASARARRRDEFDVDSEDEDLDGFIYDDDSTSEDEREDYVNAFSRKKKPVVGEDYSEFEGAAVRALTAGTRKGAVRRTRSSTTDDGDDEWDAEEERIRQLRHLRKHEDRAKAAALAAKAAEERAAGNSRATGAGQPAVAVASSSSSSPAAAAAASTSGCDCASPQRPQPSLATQGPRISPQPPQEPQARTTSGNLRRNAVATVAAPGNSCGGGGGAAAGPGPGPGSVGRLGEQGTGAVAAPAPPAQPAGRGAGLRPVPAPPPQVAMGASASSQYWQAKRSQNGGVGPQAEADGAGMSRLEQLAALQKKRQAGPTVAVAGQEPNRREGGLRWQDETAPDAESGTASPQRLRISDASGSQQQQQSRQQQQQHCVRLGDPEGAARNVVHKKSGGRGSSRKWASFDEHAQDGEGAAGAEAAAAAAAQPQRRQSRHDHAHGHGQGDAGSPPRKHLEGQSFIKHLEPPPPGRHIHKARSGGGGGGRDLNQGQDQPLAPRPPLMARTSDVTDFDVDEVLNSFSPAVAAEQEPPQQWAGSRPQPPGAAPPRGAGTGQAPQHKRSIRAVQSDFTSMRVNDVADGVTDLTGRVLSLPLPASRPSGAGGPPGQAPAAQAQSTVTSAPVTISRFARMGANLLGQQGTQDGSGAASAPVTMVAGGGCAAAGGGGNGYRVSGLGAAGASPPAAAAFGAASGPAGGLSPARRPRRSNPSFDGAAPPGPIALSGPLGDVGGGGGGPGAARVPMGQAAAPPRISAPGTGDSPLVLPALRPTSGGSGGGGGGNGAGNSILNAPPAVAAVGRSRFGAAQHQQFQQEVARTSQQPVAPSQRDYESDSALSKPSAAVRYSCNGASGGGAGGGGGGGARDAYRQTLASTTGFDGGGGGGGGGGGAFGAAAARSRLGQVGA</sequence>
<keyword evidence="3" id="KW-1185">Reference proteome</keyword>
<gene>
    <name evidence="2" type="primary">PLEST000351</name>
    <name evidence="2" type="ORF">PLESTB_000347600</name>
</gene>
<feature type="compositionally biased region" description="Low complexity" evidence="1">
    <location>
        <begin position="529"/>
        <end position="543"/>
    </location>
</feature>
<dbReference type="AlphaFoldDB" id="A0A9W6BDI1"/>
<feature type="compositionally biased region" description="Gly residues" evidence="1">
    <location>
        <begin position="842"/>
        <end position="852"/>
    </location>
</feature>
<feature type="compositionally biased region" description="Low complexity" evidence="1">
    <location>
        <begin position="662"/>
        <end position="672"/>
    </location>
</feature>
<feature type="compositionally biased region" description="Polar residues" evidence="1">
    <location>
        <begin position="390"/>
        <end position="403"/>
    </location>
</feature>
<feature type="compositionally biased region" description="Acidic residues" evidence="1">
    <location>
        <begin position="133"/>
        <end position="158"/>
    </location>
</feature>
<accession>A0A9W6BDI1</accession>
<dbReference type="EMBL" id="BRXU01000003">
    <property type="protein sequence ID" value="GLC50147.1"/>
    <property type="molecule type" value="Genomic_DNA"/>
</dbReference>
<feature type="compositionally biased region" description="Gly residues" evidence="1">
    <location>
        <begin position="964"/>
        <end position="977"/>
    </location>
</feature>
<proteinExistence type="predicted"/>
<feature type="compositionally biased region" description="Basic and acidic residues" evidence="1">
    <location>
        <begin position="443"/>
        <end position="454"/>
    </location>
</feature>
<feature type="region of interest" description="Disordered" evidence="1">
    <location>
        <begin position="190"/>
        <end position="619"/>
    </location>
</feature>
<feature type="compositionally biased region" description="Acidic residues" evidence="1">
    <location>
        <begin position="205"/>
        <end position="215"/>
    </location>
</feature>
<feature type="compositionally biased region" description="Gly residues" evidence="1">
    <location>
        <begin position="887"/>
        <end position="898"/>
    </location>
</feature>
<feature type="compositionally biased region" description="Low complexity" evidence="1">
    <location>
        <begin position="796"/>
        <end position="816"/>
    </location>
</feature>
<feature type="compositionally biased region" description="Basic residues" evidence="1">
    <location>
        <begin position="548"/>
        <end position="557"/>
    </location>
</feature>
<feature type="compositionally biased region" description="Gly residues" evidence="1">
    <location>
        <begin position="330"/>
        <end position="355"/>
    </location>
</feature>
<feature type="compositionally biased region" description="Low complexity" evidence="1">
    <location>
        <begin position="257"/>
        <end position="276"/>
    </location>
</feature>
<feature type="compositionally biased region" description="Polar residues" evidence="1">
    <location>
        <begin position="88"/>
        <end position="97"/>
    </location>
</feature>
<feature type="compositionally biased region" description="Low complexity" evidence="1">
    <location>
        <begin position="1"/>
        <end position="16"/>
    </location>
</feature>
<feature type="region of interest" description="Disordered" evidence="1">
    <location>
        <begin position="641"/>
        <end position="677"/>
    </location>
</feature>
<evidence type="ECO:0000313" key="2">
    <source>
        <dbReference type="EMBL" id="GLC50147.1"/>
    </source>
</evidence>
<evidence type="ECO:0000256" key="1">
    <source>
        <dbReference type="SAM" id="MobiDB-lite"/>
    </source>
</evidence>
<reference evidence="2 3" key="1">
    <citation type="journal article" date="2023" name="Commun. Biol.">
        <title>Reorganization of the ancestral sex-determining regions during the evolution of trioecy in Pleodorina starrii.</title>
        <authorList>
            <person name="Takahashi K."/>
            <person name="Suzuki S."/>
            <person name="Kawai-Toyooka H."/>
            <person name="Yamamoto K."/>
            <person name="Hamaji T."/>
            <person name="Ootsuki R."/>
            <person name="Yamaguchi H."/>
            <person name="Kawachi M."/>
            <person name="Higashiyama T."/>
            <person name="Nozaki H."/>
        </authorList>
    </citation>
    <scope>NUCLEOTIDE SEQUENCE [LARGE SCALE GENOMIC DNA]</scope>
    <source>
        <strain evidence="2 3">NIES-4479</strain>
    </source>
</reference>
<protein>
    <submittedName>
        <fullName evidence="2">Uncharacterized protein</fullName>
    </submittedName>
</protein>
<feature type="region of interest" description="Disordered" evidence="1">
    <location>
        <begin position="796"/>
        <end position="1007"/>
    </location>
</feature>
<comment type="caution">
    <text evidence="2">The sequence shown here is derived from an EMBL/GenBank/DDBJ whole genome shotgun (WGS) entry which is preliminary data.</text>
</comment>
<feature type="compositionally biased region" description="Gly residues" evidence="1">
    <location>
        <begin position="991"/>
        <end position="1005"/>
    </location>
</feature>
<feature type="region of interest" description="Disordered" evidence="1">
    <location>
        <begin position="706"/>
        <end position="732"/>
    </location>
</feature>
<organism evidence="2 3">
    <name type="scientific">Pleodorina starrii</name>
    <dbReference type="NCBI Taxonomy" id="330485"/>
    <lineage>
        <taxon>Eukaryota</taxon>
        <taxon>Viridiplantae</taxon>
        <taxon>Chlorophyta</taxon>
        <taxon>core chlorophytes</taxon>
        <taxon>Chlorophyceae</taxon>
        <taxon>CS clade</taxon>
        <taxon>Chlamydomonadales</taxon>
        <taxon>Volvocaceae</taxon>
        <taxon>Pleodorina</taxon>
    </lineage>
</organism>
<feature type="compositionally biased region" description="Polar residues" evidence="1">
    <location>
        <begin position="921"/>
        <end position="938"/>
    </location>
</feature>
<feature type="region of interest" description="Disordered" evidence="1">
    <location>
        <begin position="1"/>
        <end position="158"/>
    </location>
</feature>
<evidence type="ECO:0000313" key="3">
    <source>
        <dbReference type="Proteomes" id="UP001165080"/>
    </source>
</evidence>
<feature type="compositionally biased region" description="Low complexity" evidence="1">
    <location>
        <begin position="478"/>
        <end position="490"/>
    </location>
</feature>
<name>A0A9W6BDI1_9CHLO</name>
<feature type="compositionally biased region" description="Polar residues" evidence="1">
    <location>
        <begin position="25"/>
        <end position="56"/>
    </location>
</feature>
<dbReference type="Proteomes" id="UP001165080">
    <property type="component" value="Unassembled WGS sequence"/>
</dbReference>